<evidence type="ECO:0000313" key="1">
    <source>
        <dbReference type="EMBL" id="KAJ9652695.1"/>
    </source>
</evidence>
<sequence>METPHGHNWVSTGQINGRKAPRVPPKPARIRAINQLQNVGESRQMLYTERFLIPEQTSGVHGHDPVPITTEQSPPIVEKEFEASSSASETAEDDFTLITNWFREGYRPSAYQYGYLSPDLFDMGGDVELFPRLIVCKLSITFNGKALSFTVPSQLYVSKPALPFPRFKWYQEESYDRIKAHCDKKMEAVRKQLEQPDEHGLYKFYLRHGSCEVQGTNEKSRHVPDTSIFDLESLHQVAVQQICKFISTFPYRIFQLVIFCDYGSIQQQPSRGSYRDLMFRQYGDKLNLSTETVRNQQYIPMGDLNELTTQEISECLIDEDDECGDQSQKDKLKWEVAYRVAQTLLAACIWACIPLKQFKHFLIDHQYSDSNMKWSEVGPDSKRICQDPKLCYLYNKKLLESMCKFFVHQVEEDRWFHERGEHEVVPISFKSNTILGAGTFSEVWEVSVDVAHRVGPIFSSDLPRTYALKMFTRTSKRHEQRLNAFRKQIRMFLYLASYPHPHILTHITSWEQRGTFYILYEKAQSNLYGYMQSEKGGKLTKEHILWFLRQLHGFADAVRKERLRGQGGRREYKDGSLENQLGRIPKVPENHKKTGLDGCHHGIKPENILVFPHPDYLPILKLSDFSAAKFSMVGEDESGRSASGIHGTVTYHGPENEMGMKTTRPFDMWALGCAFLEFLLWFLDLQKPFDGKDFPKLRGEAMGPNIQLGYFWQTRTMQEMKQRQKLPESYRSRHKNGGANDDAGRNVSDTLQVPGTVDTLKLNEAVTKVLGYLKYDWCREMDAFVKVIEQISGLLVIDPRKRLSSADLAYRLDAILAQAEVDLSRDDSGGENFYSKTFQRNWDVYQATKEGKGNSNFLFYRTRIELSLPAQISVPQEHSADGTTVGSARRRKSIDDIFRSNELRNDYSAPLKNGNMDTDNQLSDPMTLSRKRSTLQLDSGDNNSARKPHPSSPYGRGHSESLPDISGPSVWESWRDDDSEISSCSTDQHVTTSAYRFPEGLLNQKTHGSPGSLFDKNLQNLKHELDPKNVMPEQWGKVINLAVDYFEHMSSNTLNVSRQDVDNCEELRELLQTLGVQFDSRTTRDELLVRLVKRRTQE</sequence>
<keyword evidence="2" id="KW-1185">Reference proteome</keyword>
<proteinExistence type="predicted"/>
<evidence type="ECO:0000313" key="2">
    <source>
        <dbReference type="Proteomes" id="UP001172386"/>
    </source>
</evidence>
<organism evidence="1 2">
    <name type="scientific">Neophaeococcomyces mojaviensis</name>
    <dbReference type="NCBI Taxonomy" id="3383035"/>
    <lineage>
        <taxon>Eukaryota</taxon>
        <taxon>Fungi</taxon>
        <taxon>Dikarya</taxon>
        <taxon>Ascomycota</taxon>
        <taxon>Pezizomycotina</taxon>
        <taxon>Eurotiomycetes</taxon>
        <taxon>Chaetothyriomycetidae</taxon>
        <taxon>Chaetothyriales</taxon>
        <taxon>Chaetothyriales incertae sedis</taxon>
        <taxon>Neophaeococcomyces</taxon>
    </lineage>
</organism>
<comment type="caution">
    <text evidence="1">The sequence shown here is derived from an EMBL/GenBank/DDBJ whole genome shotgun (WGS) entry which is preliminary data.</text>
</comment>
<protein>
    <submittedName>
        <fullName evidence="1">Uncharacterized protein</fullName>
    </submittedName>
</protein>
<accession>A0ACC2ZY99</accession>
<dbReference type="Proteomes" id="UP001172386">
    <property type="component" value="Unassembled WGS sequence"/>
</dbReference>
<gene>
    <name evidence="1" type="ORF">H2198_008062</name>
</gene>
<reference evidence="1" key="1">
    <citation type="submission" date="2022-10" db="EMBL/GenBank/DDBJ databases">
        <title>Culturing micro-colonial fungi from biological soil crusts in the Mojave desert and describing Neophaeococcomyces mojavensis, and introducing the new genera and species Taxawa tesnikishii.</title>
        <authorList>
            <person name="Kurbessoian T."/>
            <person name="Stajich J.E."/>
        </authorList>
    </citation>
    <scope>NUCLEOTIDE SEQUENCE</scope>
    <source>
        <strain evidence="1">JES_112</strain>
    </source>
</reference>
<name>A0ACC2ZY99_9EURO</name>
<dbReference type="EMBL" id="JAPDRQ010000186">
    <property type="protein sequence ID" value="KAJ9652695.1"/>
    <property type="molecule type" value="Genomic_DNA"/>
</dbReference>